<dbReference type="OrthoDB" id="2014828at2759"/>
<evidence type="ECO:0000256" key="2">
    <source>
        <dbReference type="ARBA" id="ARBA00022741"/>
    </source>
</evidence>
<evidence type="ECO:0000256" key="1">
    <source>
        <dbReference type="ARBA" id="ARBA00022679"/>
    </source>
</evidence>
<gene>
    <name evidence="5" type="ORF">Bca52824_035945</name>
</gene>
<dbReference type="AlphaFoldDB" id="A0A8X7S4B6"/>
<reference evidence="5 6" key="1">
    <citation type="submission" date="2020-02" db="EMBL/GenBank/DDBJ databases">
        <authorList>
            <person name="Ma Q."/>
            <person name="Huang Y."/>
            <person name="Song X."/>
            <person name="Pei D."/>
        </authorList>
    </citation>
    <scope>NUCLEOTIDE SEQUENCE [LARGE SCALE GENOMIC DNA]</scope>
    <source>
        <strain evidence="5">Sxm20200214</strain>
        <tissue evidence="5">Leaf</tissue>
    </source>
</reference>
<dbReference type="GO" id="GO:0016301">
    <property type="term" value="F:kinase activity"/>
    <property type="evidence" value="ECO:0007669"/>
    <property type="project" value="UniProtKB-KW"/>
</dbReference>
<keyword evidence="6" id="KW-1185">Reference proteome</keyword>
<evidence type="ECO:0000313" key="6">
    <source>
        <dbReference type="Proteomes" id="UP000886595"/>
    </source>
</evidence>
<dbReference type="InterPro" id="IPR011009">
    <property type="entry name" value="Kinase-like_dom_sf"/>
</dbReference>
<keyword evidence="4" id="KW-0067">ATP-binding</keyword>
<organism evidence="5 6">
    <name type="scientific">Brassica carinata</name>
    <name type="common">Ethiopian mustard</name>
    <name type="synonym">Abyssinian cabbage</name>
    <dbReference type="NCBI Taxonomy" id="52824"/>
    <lineage>
        <taxon>Eukaryota</taxon>
        <taxon>Viridiplantae</taxon>
        <taxon>Streptophyta</taxon>
        <taxon>Embryophyta</taxon>
        <taxon>Tracheophyta</taxon>
        <taxon>Spermatophyta</taxon>
        <taxon>Magnoliopsida</taxon>
        <taxon>eudicotyledons</taxon>
        <taxon>Gunneridae</taxon>
        <taxon>Pentapetalae</taxon>
        <taxon>rosids</taxon>
        <taxon>malvids</taxon>
        <taxon>Brassicales</taxon>
        <taxon>Brassicaceae</taxon>
        <taxon>Brassiceae</taxon>
        <taxon>Brassica</taxon>
    </lineage>
</organism>
<evidence type="ECO:0000313" key="5">
    <source>
        <dbReference type="EMBL" id="KAG2299473.1"/>
    </source>
</evidence>
<dbReference type="Proteomes" id="UP000886595">
    <property type="component" value="Unassembled WGS sequence"/>
</dbReference>
<accession>A0A8X7S4B6</accession>
<dbReference type="InterPro" id="IPR052059">
    <property type="entry name" value="CR_Ser/Thr_kinase"/>
</dbReference>
<keyword evidence="1" id="KW-0808">Transferase</keyword>
<proteinExistence type="predicted"/>
<dbReference type="SUPFAM" id="SSF56112">
    <property type="entry name" value="Protein kinase-like (PK-like)"/>
    <property type="match status" value="1"/>
</dbReference>
<dbReference type="Gene3D" id="1.10.510.10">
    <property type="entry name" value="Transferase(Phosphotransferase) domain 1"/>
    <property type="match status" value="1"/>
</dbReference>
<sequence>MSKWSKGNQSNRSQNNLKYWHFNEGRVLDAVDERLRGEFDEEMMRKLLLVGLKCAHPDSNERPSMRRVLQILNNEVEPSPVPKMKPTLSFSIGLISLDDIVSKDDGDSIV</sequence>
<protein>
    <submittedName>
        <fullName evidence="5">Uncharacterized protein</fullName>
    </submittedName>
</protein>
<comment type="caution">
    <text evidence="5">The sequence shown here is derived from an EMBL/GenBank/DDBJ whole genome shotgun (WGS) entry which is preliminary data.</text>
</comment>
<evidence type="ECO:0000256" key="4">
    <source>
        <dbReference type="ARBA" id="ARBA00022840"/>
    </source>
</evidence>
<evidence type="ECO:0000256" key="3">
    <source>
        <dbReference type="ARBA" id="ARBA00022777"/>
    </source>
</evidence>
<dbReference type="EMBL" id="JAAMPC010000008">
    <property type="protein sequence ID" value="KAG2299473.1"/>
    <property type="molecule type" value="Genomic_DNA"/>
</dbReference>
<dbReference type="PANTHER" id="PTHR47973">
    <property type="entry name" value="CYSTEINE-RICH RECEPTOR-LIKE PROTEIN KINASE 3"/>
    <property type="match status" value="1"/>
</dbReference>
<keyword evidence="2" id="KW-0547">Nucleotide-binding</keyword>
<keyword evidence="3" id="KW-0418">Kinase</keyword>
<name>A0A8X7S4B6_BRACI</name>
<dbReference type="GO" id="GO:0005524">
    <property type="term" value="F:ATP binding"/>
    <property type="evidence" value="ECO:0007669"/>
    <property type="project" value="UniProtKB-KW"/>
</dbReference>